<dbReference type="Proteomes" id="UP000051658">
    <property type="component" value="Unassembled WGS sequence"/>
</dbReference>
<reference evidence="1 2" key="1">
    <citation type="journal article" date="2015" name="Genome Announc.">
        <title>Expanding the biotechnology potential of lactobacilli through comparative genomics of 213 strains and associated genera.</title>
        <authorList>
            <person name="Sun Z."/>
            <person name="Harris H.M."/>
            <person name="McCann A."/>
            <person name="Guo C."/>
            <person name="Argimon S."/>
            <person name="Zhang W."/>
            <person name="Yang X."/>
            <person name="Jeffery I.B."/>
            <person name="Cooney J.C."/>
            <person name="Kagawa T.F."/>
            <person name="Liu W."/>
            <person name="Song Y."/>
            <person name="Salvetti E."/>
            <person name="Wrobel A."/>
            <person name="Rasinkangas P."/>
            <person name="Parkhill J."/>
            <person name="Rea M.C."/>
            <person name="O'Sullivan O."/>
            <person name="Ritari J."/>
            <person name="Douillard F.P."/>
            <person name="Paul Ross R."/>
            <person name="Yang R."/>
            <person name="Briner A.E."/>
            <person name="Felis G.E."/>
            <person name="de Vos W.M."/>
            <person name="Barrangou R."/>
            <person name="Klaenhammer T.R."/>
            <person name="Caufield P.W."/>
            <person name="Cui Y."/>
            <person name="Zhang H."/>
            <person name="O'Toole P.W."/>
        </authorList>
    </citation>
    <scope>NUCLEOTIDE SEQUENCE [LARGE SCALE GENOMIC DNA]</scope>
    <source>
        <strain evidence="1 2">DSM 20623</strain>
    </source>
</reference>
<dbReference type="eggNOG" id="ENOG5033CM8">
    <property type="taxonomic scope" value="Bacteria"/>
</dbReference>
<evidence type="ECO:0008006" key="3">
    <source>
        <dbReference type="Google" id="ProtNLM"/>
    </source>
</evidence>
<accession>A0A0R2HNT2</accession>
<name>A0A0R2HNT2_CARDV</name>
<evidence type="ECO:0000313" key="2">
    <source>
        <dbReference type="Proteomes" id="UP000051658"/>
    </source>
</evidence>
<proteinExistence type="predicted"/>
<dbReference type="AlphaFoldDB" id="A0A0R2HNT2"/>
<dbReference type="EMBL" id="JQBS01000035">
    <property type="protein sequence ID" value="KRN54527.1"/>
    <property type="molecule type" value="Genomic_DNA"/>
</dbReference>
<organism evidence="1 2">
    <name type="scientific">Carnobacterium divergens DSM 20623</name>
    <dbReference type="NCBI Taxonomy" id="1449336"/>
    <lineage>
        <taxon>Bacteria</taxon>
        <taxon>Bacillati</taxon>
        <taxon>Bacillota</taxon>
        <taxon>Bacilli</taxon>
        <taxon>Lactobacillales</taxon>
        <taxon>Carnobacteriaceae</taxon>
        <taxon>Carnobacterium</taxon>
    </lineage>
</organism>
<comment type="caution">
    <text evidence="1">The sequence shown here is derived from an EMBL/GenBank/DDBJ whole genome shotgun (WGS) entry which is preliminary data.</text>
</comment>
<protein>
    <recommendedName>
        <fullName evidence="3">DNA-directed RNA polymerase beta subunit</fullName>
    </recommendedName>
</protein>
<sequence length="122" mass="14087">MLNKFNDHYQDRGTVKWQGMYLSEHSQSLENDATELADTISQKPQMTSFEIASVLDSAIVKNKKVAIQIEEINENGDYAKDTIGKIKGYDELGIYIDHIKVGYDEIRNIQLYEEIKWSKIIN</sequence>
<dbReference type="RefSeq" id="WP_034569255.1">
    <property type="nucleotide sequence ID" value="NZ_JQBS01000035.1"/>
</dbReference>
<dbReference type="GeneID" id="89589101"/>
<dbReference type="PATRIC" id="fig|1449336.4.peg.2148"/>
<keyword evidence="2" id="KW-1185">Reference proteome</keyword>
<gene>
    <name evidence="1" type="ORF">IV74_GL002111</name>
</gene>
<evidence type="ECO:0000313" key="1">
    <source>
        <dbReference type="EMBL" id="KRN54527.1"/>
    </source>
</evidence>